<proteinExistence type="predicted"/>
<organism evidence="2">
    <name type="scientific">marine sediment metagenome</name>
    <dbReference type="NCBI Taxonomy" id="412755"/>
    <lineage>
        <taxon>unclassified sequences</taxon>
        <taxon>metagenomes</taxon>
        <taxon>ecological metagenomes</taxon>
    </lineage>
</organism>
<evidence type="ECO:0000256" key="1">
    <source>
        <dbReference type="SAM" id="Phobius"/>
    </source>
</evidence>
<dbReference type="AlphaFoldDB" id="A0A0F9JK36"/>
<protein>
    <submittedName>
        <fullName evidence="2">Uncharacterized protein</fullName>
    </submittedName>
</protein>
<keyword evidence="1" id="KW-0812">Transmembrane</keyword>
<comment type="caution">
    <text evidence="2">The sequence shown here is derived from an EMBL/GenBank/DDBJ whole genome shotgun (WGS) entry which is preliminary data.</text>
</comment>
<reference evidence="2" key="1">
    <citation type="journal article" date="2015" name="Nature">
        <title>Complex archaea that bridge the gap between prokaryotes and eukaryotes.</title>
        <authorList>
            <person name="Spang A."/>
            <person name="Saw J.H."/>
            <person name="Jorgensen S.L."/>
            <person name="Zaremba-Niedzwiedzka K."/>
            <person name="Martijn J."/>
            <person name="Lind A.E."/>
            <person name="van Eijk R."/>
            <person name="Schleper C."/>
            <person name="Guy L."/>
            <person name="Ettema T.J."/>
        </authorList>
    </citation>
    <scope>NUCLEOTIDE SEQUENCE</scope>
</reference>
<sequence>MKFNKDLIKTIMIIVLIVLLVGIFLVPSAYNSVYNKGVADGQLSVIQTQMQTGNVFVVVNGTVQGYPINAFCGGNSNT</sequence>
<dbReference type="EMBL" id="LAZR01016071">
    <property type="protein sequence ID" value="KKM06106.1"/>
    <property type="molecule type" value="Genomic_DNA"/>
</dbReference>
<keyword evidence="1" id="KW-1133">Transmembrane helix</keyword>
<gene>
    <name evidence="2" type="ORF">LCGC14_1747260</name>
</gene>
<accession>A0A0F9JK36</accession>
<feature type="transmembrane region" description="Helical" evidence="1">
    <location>
        <begin position="7"/>
        <end position="26"/>
    </location>
</feature>
<evidence type="ECO:0000313" key="2">
    <source>
        <dbReference type="EMBL" id="KKM06106.1"/>
    </source>
</evidence>
<name>A0A0F9JK36_9ZZZZ</name>
<keyword evidence="1" id="KW-0472">Membrane</keyword>